<dbReference type="InterPro" id="IPR058257">
    <property type="entry name" value="CorA-like_dom"/>
</dbReference>
<keyword evidence="2" id="KW-1133">Transmembrane helix</keyword>
<dbReference type="VEuPathDB" id="FungiDB:FOC1_g10001335"/>
<feature type="coiled-coil region" evidence="1">
    <location>
        <begin position="332"/>
        <end position="359"/>
    </location>
</feature>
<keyword evidence="2" id="KW-0472">Membrane</keyword>
<reference evidence="5" key="1">
    <citation type="submission" date="2012-09" db="EMBL/GenBank/DDBJ databases">
        <title>Genome sequencing and comparative transcriptomics of race 1 and race 4 of banana pathogen: Fusarium oxysporum f. sp. cubense.</title>
        <authorList>
            <person name="Fang X."/>
            <person name="Huang J."/>
        </authorList>
    </citation>
    <scope>NUCLEOTIDE SEQUENCE [LARGE SCALE GENOMIC DNA]</scope>
    <source>
        <strain evidence="5">race 1</strain>
    </source>
</reference>
<evidence type="ECO:0000259" key="3">
    <source>
        <dbReference type="Pfam" id="PF26616"/>
    </source>
</evidence>
<name>N4V2M7_FUSC1</name>
<protein>
    <recommendedName>
        <fullName evidence="3">CorA-like transporter domain-containing protein</fullName>
    </recommendedName>
</protein>
<dbReference type="STRING" id="1229664.N4V2M7"/>
<feature type="transmembrane region" description="Helical" evidence="2">
    <location>
        <begin position="507"/>
        <end position="527"/>
    </location>
</feature>
<dbReference type="Gene3D" id="1.20.58.340">
    <property type="entry name" value="Magnesium transport protein CorA, transmembrane region"/>
    <property type="match status" value="1"/>
</dbReference>
<evidence type="ECO:0000256" key="2">
    <source>
        <dbReference type="SAM" id="Phobius"/>
    </source>
</evidence>
<feature type="transmembrane region" description="Helical" evidence="2">
    <location>
        <begin position="462"/>
        <end position="487"/>
    </location>
</feature>
<keyword evidence="2" id="KW-0812">Transmembrane</keyword>
<evidence type="ECO:0000313" key="4">
    <source>
        <dbReference type="EMBL" id="ENH75321.1"/>
    </source>
</evidence>
<proteinExistence type="predicted"/>
<gene>
    <name evidence="4" type="ORF">FOC1_g10001335</name>
</gene>
<dbReference type="OrthoDB" id="5396681at2759"/>
<dbReference type="Pfam" id="PF26616">
    <property type="entry name" value="CorA-like"/>
    <property type="match status" value="1"/>
</dbReference>
<dbReference type="HOGENOM" id="CLU_025521_2_0_1"/>
<dbReference type="AlphaFoldDB" id="N4V2M7"/>
<dbReference type="EMBL" id="KB729983">
    <property type="protein sequence ID" value="ENH75321.1"/>
    <property type="molecule type" value="Genomic_DNA"/>
</dbReference>
<evidence type="ECO:0000313" key="5">
    <source>
        <dbReference type="Proteomes" id="UP000016928"/>
    </source>
</evidence>
<evidence type="ECO:0000256" key="1">
    <source>
        <dbReference type="SAM" id="Coils"/>
    </source>
</evidence>
<sequence>MDSYQSLKRCCQQWSTYPCNLLRPDQRRNVLENYHLILDGSEIRLFQASTEDIRYIEQIFTSPFGLRKHLEQNRKDPAFSLIFVQSDNVRTPLNCSRESFAFLSSFYQIPAYFLDFVSSFGYSAERQDYHMTGFNSYDTLEPSTSNALEIRQLGRSGSEHVVQYMLRSVEKLTDSSSNTNWDVHQMAVHHRYDFVYGKALWLNIKTNNIISERIKEAMAEDPMLNFALSKGLSGSFTATLRTHLIHLEWCDNSWREYICDVEGEIRKTVKGIKALQTSDRPDIHCSLLEGVVINEMEAKVMETDDPQRSVPRRLTKELEDLTNLENLPFEEAEKLDAIRERLENSLLVLQLNIQTLQDISDHYENLANRESLPSEVMKGSFFSDLDSFSQRVGRIRKNLEIRVTQVNSLISWLRKKQQLFEGLLRQRSVQASCFLTKTSHFHLDRMEQIAHMTREETASMHVITFVTMVFLPVSFLASFCVVGFYSIDQSRSVLGGTVRACPEASDLFIATILPLTCISLLLWYFLLASSKRSTGTGHHRRNFH</sequence>
<organism evidence="4 5">
    <name type="scientific">Fusarium oxysporum f. sp. cubense (strain race 1)</name>
    <name type="common">Panama disease fungus</name>
    <dbReference type="NCBI Taxonomy" id="1229664"/>
    <lineage>
        <taxon>Eukaryota</taxon>
        <taxon>Fungi</taxon>
        <taxon>Dikarya</taxon>
        <taxon>Ascomycota</taxon>
        <taxon>Pezizomycotina</taxon>
        <taxon>Sordariomycetes</taxon>
        <taxon>Hypocreomycetidae</taxon>
        <taxon>Hypocreales</taxon>
        <taxon>Nectriaceae</taxon>
        <taxon>Fusarium</taxon>
        <taxon>Fusarium oxysporum species complex</taxon>
    </lineage>
</organism>
<feature type="domain" description="CorA-like transporter" evidence="3">
    <location>
        <begin position="9"/>
        <end position="270"/>
    </location>
</feature>
<reference evidence="5" key="2">
    <citation type="journal article" date="2014" name="PLoS ONE">
        <title>Genome and Transcriptome Analysis of the Fungal Pathogen Fusarium oxysporum f. sp. cubense Causing Banana Vascular Wilt Disease.</title>
        <authorList>
            <person name="Guo L."/>
            <person name="Han L."/>
            <person name="Yang L."/>
            <person name="Zeng H."/>
            <person name="Fan D."/>
            <person name="Zhu Y."/>
            <person name="Feng Y."/>
            <person name="Wang G."/>
            <person name="Peng C."/>
            <person name="Jiang X."/>
            <person name="Zhou D."/>
            <person name="Ni P."/>
            <person name="Liang C."/>
            <person name="Liu L."/>
            <person name="Wang J."/>
            <person name="Mao C."/>
            <person name="Fang X."/>
            <person name="Peng M."/>
            <person name="Huang J."/>
        </authorList>
    </citation>
    <scope>NUCLEOTIDE SEQUENCE [LARGE SCALE GENOMIC DNA]</scope>
    <source>
        <strain evidence="5">race 1</strain>
    </source>
</reference>
<dbReference type="OMA" id="HLLYCHW"/>
<keyword evidence="1" id="KW-0175">Coiled coil</keyword>
<dbReference type="Proteomes" id="UP000016928">
    <property type="component" value="Unassembled WGS sequence"/>
</dbReference>
<accession>N4V2M7</accession>